<reference evidence="1" key="2">
    <citation type="journal article" date="2015" name="Data Brief">
        <title>Shoot transcriptome of the giant reed, Arundo donax.</title>
        <authorList>
            <person name="Barrero R.A."/>
            <person name="Guerrero F.D."/>
            <person name="Moolhuijzen P."/>
            <person name="Goolsby J.A."/>
            <person name="Tidwell J."/>
            <person name="Bellgard S.E."/>
            <person name="Bellgard M.I."/>
        </authorList>
    </citation>
    <scope>NUCLEOTIDE SEQUENCE</scope>
    <source>
        <tissue evidence="1">Shoot tissue taken approximately 20 cm above the soil surface</tissue>
    </source>
</reference>
<evidence type="ECO:0000313" key="1">
    <source>
        <dbReference type="EMBL" id="JAE08271.1"/>
    </source>
</evidence>
<protein>
    <submittedName>
        <fullName evidence="1">Uncharacterized protein</fullName>
    </submittedName>
</protein>
<proteinExistence type="predicted"/>
<name>A0A0A9FDR4_ARUDO</name>
<sequence>MRSMVASCSNAFWTTALPYLGGCLGEEGSASICVSARISHRLIRSYCITTPAARPKPQPRREIHRTRN</sequence>
<accession>A0A0A9FDR4</accession>
<reference evidence="1" key="1">
    <citation type="submission" date="2014-09" db="EMBL/GenBank/DDBJ databases">
        <authorList>
            <person name="Magalhaes I.L.F."/>
            <person name="Oliveira U."/>
            <person name="Santos F.R."/>
            <person name="Vidigal T.H.D.A."/>
            <person name="Brescovit A.D."/>
            <person name="Santos A.J."/>
        </authorList>
    </citation>
    <scope>NUCLEOTIDE SEQUENCE</scope>
    <source>
        <tissue evidence="1">Shoot tissue taken approximately 20 cm above the soil surface</tissue>
    </source>
</reference>
<organism evidence="1">
    <name type="scientific">Arundo donax</name>
    <name type="common">Giant reed</name>
    <name type="synonym">Donax arundinaceus</name>
    <dbReference type="NCBI Taxonomy" id="35708"/>
    <lineage>
        <taxon>Eukaryota</taxon>
        <taxon>Viridiplantae</taxon>
        <taxon>Streptophyta</taxon>
        <taxon>Embryophyta</taxon>
        <taxon>Tracheophyta</taxon>
        <taxon>Spermatophyta</taxon>
        <taxon>Magnoliopsida</taxon>
        <taxon>Liliopsida</taxon>
        <taxon>Poales</taxon>
        <taxon>Poaceae</taxon>
        <taxon>PACMAD clade</taxon>
        <taxon>Arundinoideae</taxon>
        <taxon>Arundineae</taxon>
        <taxon>Arundo</taxon>
    </lineage>
</organism>
<dbReference type="EMBL" id="GBRH01189625">
    <property type="protein sequence ID" value="JAE08271.1"/>
    <property type="molecule type" value="Transcribed_RNA"/>
</dbReference>
<dbReference type="AlphaFoldDB" id="A0A0A9FDR4"/>